<evidence type="ECO:0000256" key="11">
    <source>
        <dbReference type="PROSITE-ProRule" id="PRU01360"/>
    </source>
</evidence>
<evidence type="ECO:0000313" key="16">
    <source>
        <dbReference type="EMBL" id="SFL68182.1"/>
    </source>
</evidence>
<dbReference type="EMBL" id="FOTW01000006">
    <property type="protein sequence ID" value="SFL68182.1"/>
    <property type="molecule type" value="Genomic_DNA"/>
</dbReference>
<accession>A0A1I4JNS1</accession>
<name>A0A1I4JNS1_9BURK</name>
<gene>
    <name evidence="16" type="ORF">SAMN02982985_01127</name>
</gene>
<keyword evidence="6" id="KW-0408">Iron</keyword>
<dbReference type="PANTHER" id="PTHR32552">
    <property type="entry name" value="FERRICHROME IRON RECEPTOR-RELATED"/>
    <property type="match status" value="1"/>
</dbReference>
<keyword evidence="5 11" id="KW-0812">Transmembrane</keyword>
<evidence type="ECO:0000256" key="10">
    <source>
        <dbReference type="ARBA" id="ARBA00023237"/>
    </source>
</evidence>
<evidence type="ECO:0000259" key="14">
    <source>
        <dbReference type="Pfam" id="PF00593"/>
    </source>
</evidence>
<evidence type="ECO:0000256" key="8">
    <source>
        <dbReference type="ARBA" id="ARBA00023077"/>
    </source>
</evidence>
<dbReference type="RefSeq" id="WP_093384816.1">
    <property type="nucleotide sequence ID" value="NZ_FOTW01000006.1"/>
</dbReference>
<dbReference type="SUPFAM" id="SSF56935">
    <property type="entry name" value="Porins"/>
    <property type="match status" value="1"/>
</dbReference>
<dbReference type="Pfam" id="PF00593">
    <property type="entry name" value="TonB_dep_Rec_b-barrel"/>
    <property type="match status" value="1"/>
</dbReference>
<feature type="compositionally biased region" description="Low complexity" evidence="13">
    <location>
        <begin position="14"/>
        <end position="24"/>
    </location>
</feature>
<feature type="region of interest" description="Disordered" evidence="13">
    <location>
        <begin position="1"/>
        <end position="24"/>
    </location>
</feature>
<organism evidence="16 17">
    <name type="scientific">Rugamonas rubra</name>
    <dbReference type="NCBI Taxonomy" id="758825"/>
    <lineage>
        <taxon>Bacteria</taxon>
        <taxon>Pseudomonadati</taxon>
        <taxon>Pseudomonadota</taxon>
        <taxon>Betaproteobacteria</taxon>
        <taxon>Burkholderiales</taxon>
        <taxon>Oxalobacteraceae</taxon>
        <taxon>Telluria group</taxon>
        <taxon>Rugamonas</taxon>
    </lineage>
</organism>
<keyword evidence="9 11" id="KW-0472">Membrane</keyword>
<evidence type="ECO:0000256" key="7">
    <source>
        <dbReference type="ARBA" id="ARBA00023065"/>
    </source>
</evidence>
<dbReference type="PROSITE" id="PS52016">
    <property type="entry name" value="TONB_DEPENDENT_REC_3"/>
    <property type="match status" value="1"/>
</dbReference>
<dbReference type="AlphaFoldDB" id="A0A1I4JNS1"/>
<evidence type="ECO:0000256" key="5">
    <source>
        <dbReference type="ARBA" id="ARBA00022692"/>
    </source>
</evidence>
<keyword evidence="3 11" id="KW-1134">Transmembrane beta strand</keyword>
<keyword evidence="17" id="KW-1185">Reference proteome</keyword>
<dbReference type="OrthoDB" id="8538693at2"/>
<keyword evidence="7" id="KW-0406">Ion transport</keyword>
<evidence type="ECO:0000256" key="2">
    <source>
        <dbReference type="ARBA" id="ARBA00022448"/>
    </source>
</evidence>
<protein>
    <submittedName>
        <fullName evidence="16">Iron complex outermembrane recepter protein</fullName>
    </submittedName>
</protein>
<evidence type="ECO:0000256" key="6">
    <source>
        <dbReference type="ARBA" id="ARBA00023004"/>
    </source>
</evidence>
<dbReference type="GO" id="GO:0006826">
    <property type="term" value="P:iron ion transport"/>
    <property type="evidence" value="ECO:0007669"/>
    <property type="project" value="UniProtKB-KW"/>
</dbReference>
<sequence length="858" mass="92232">MQDRDQLAANINNRQAPQAPRRRPLALAVSRALLGGTLAAGALLEPAGAAEAAPEAAPQAAQDQAQAQAQARPPAKPAAKPAAAEDAAIGVVTITAQSRTQAAQSVPIAMQLVSADQISKLAAANLSAMNGYIPGLNVDAEQPTQPKFSMRGIGTADFGIGTDGPVGVYVDGVYTGKTGGALMNFNDTQRVEVLKGPQGTLFGRNSAAGAISIITKEPSQEREGEVHLRAGNHGARYLDGLLNVPLNDSMALRMTVVDQRSDGWLKDAASGEHLNNTGDWGLRATLRWDAPQQTRVLLSWEHEKLSQKARPAIGLVALPPSPGAPTVPANPAGYLNPFTAPVYNDAIDNAEARDFDGLTLRLERPLGGVTFNSTTAYRHFASRNLQDSDGSNRINSHLDTVNYESNSSWQQEFKLSGKNDSVDWVAGASLFYERANQNSRMSMVTDTHNTVLNNLAGLPVYSLLDEAAQQFGLPVKFFGNSWQENMHNRSTAKAYALFADTIWHVTPKINLTAGVRLTHDDKQFSWFSPNRSAPGLDSTLAQLDQAGFFPGLVAAGALTPEQAAMAQGALGQNIAFNNPSAAARKVEAHKSWTDVSPRLVLDYKLLPDVMAYGSVSKGYQSGGFNALAVAGKYEPETIWNYEAGLKSYFREQHLLINASLFHYKFSNLQSLSLIGNTGAAVPSYQVSSSNQVASGMDFEARWQPTRDLRLFFSSEFISQKYQHFVTGDGVDLSEQAVGTPLWSAAAGVDYTWRAVLDGKLNVSLQHAYTGATRCNADALQGACLNTPAFRAGTAKQHTDLRLGWDAGSGRWGVALFVNNAFDKRYVTRIDNTSTGILGTPFAIVSDPRRVGVELRLSM</sequence>
<keyword evidence="4" id="KW-0410">Iron transport</keyword>
<evidence type="ECO:0000256" key="3">
    <source>
        <dbReference type="ARBA" id="ARBA00022452"/>
    </source>
</evidence>
<dbReference type="GO" id="GO:0009279">
    <property type="term" value="C:cell outer membrane"/>
    <property type="evidence" value="ECO:0007669"/>
    <property type="project" value="UniProtKB-SubCell"/>
</dbReference>
<dbReference type="PANTHER" id="PTHR32552:SF81">
    <property type="entry name" value="TONB-DEPENDENT OUTER MEMBRANE RECEPTOR"/>
    <property type="match status" value="1"/>
</dbReference>
<evidence type="ECO:0000256" key="4">
    <source>
        <dbReference type="ARBA" id="ARBA00022496"/>
    </source>
</evidence>
<dbReference type="InterPro" id="IPR012910">
    <property type="entry name" value="Plug_dom"/>
</dbReference>
<feature type="region of interest" description="Disordered" evidence="13">
    <location>
        <begin position="47"/>
        <end position="82"/>
    </location>
</feature>
<feature type="domain" description="TonB-dependent receptor-like beta-barrel" evidence="14">
    <location>
        <begin position="348"/>
        <end position="819"/>
    </location>
</feature>
<keyword evidence="2 11" id="KW-0813">Transport</keyword>
<reference evidence="16 17" key="1">
    <citation type="submission" date="2016-10" db="EMBL/GenBank/DDBJ databases">
        <authorList>
            <person name="de Groot N.N."/>
        </authorList>
    </citation>
    <scope>NUCLEOTIDE SEQUENCE [LARGE SCALE GENOMIC DNA]</scope>
    <source>
        <strain evidence="16 17">ATCC 43154</strain>
    </source>
</reference>
<dbReference type="Proteomes" id="UP000199470">
    <property type="component" value="Unassembled WGS sequence"/>
</dbReference>
<proteinExistence type="inferred from homology"/>
<dbReference type="InterPro" id="IPR036942">
    <property type="entry name" value="Beta-barrel_TonB_sf"/>
</dbReference>
<evidence type="ECO:0000256" key="13">
    <source>
        <dbReference type="SAM" id="MobiDB-lite"/>
    </source>
</evidence>
<feature type="domain" description="TonB-dependent receptor plug" evidence="15">
    <location>
        <begin position="103"/>
        <end position="210"/>
    </location>
</feature>
<dbReference type="InterPro" id="IPR039426">
    <property type="entry name" value="TonB-dep_rcpt-like"/>
</dbReference>
<comment type="subcellular location">
    <subcellularLocation>
        <location evidence="1 11">Cell outer membrane</location>
        <topology evidence="1 11">Multi-pass membrane protein</topology>
    </subcellularLocation>
</comment>
<dbReference type="STRING" id="758825.SAMN02982985_01127"/>
<evidence type="ECO:0000259" key="15">
    <source>
        <dbReference type="Pfam" id="PF07715"/>
    </source>
</evidence>
<evidence type="ECO:0000313" key="17">
    <source>
        <dbReference type="Proteomes" id="UP000199470"/>
    </source>
</evidence>
<evidence type="ECO:0000256" key="1">
    <source>
        <dbReference type="ARBA" id="ARBA00004571"/>
    </source>
</evidence>
<evidence type="ECO:0000256" key="9">
    <source>
        <dbReference type="ARBA" id="ARBA00023136"/>
    </source>
</evidence>
<comment type="similarity">
    <text evidence="11 12">Belongs to the TonB-dependent receptor family.</text>
</comment>
<keyword evidence="8 12" id="KW-0798">TonB box</keyword>
<dbReference type="Pfam" id="PF07715">
    <property type="entry name" value="Plug"/>
    <property type="match status" value="1"/>
</dbReference>
<dbReference type="InterPro" id="IPR000531">
    <property type="entry name" value="Beta-barrel_TonB"/>
</dbReference>
<keyword evidence="10 11" id="KW-0998">Cell outer membrane</keyword>
<dbReference type="Gene3D" id="2.40.170.20">
    <property type="entry name" value="TonB-dependent receptor, beta-barrel domain"/>
    <property type="match status" value="1"/>
</dbReference>
<evidence type="ECO:0000256" key="12">
    <source>
        <dbReference type="RuleBase" id="RU003357"/>
    </source>
</evidence>